<keyword evidence="3" id="KW-1185">Reference proteome</keyword>
<reference evidence="2 3" key="1">
    <citation type="submission" date="2014-05" db="EMBL/GenBank/DDBJ databases">
        <title>Draft Genome Sequence of Kitasatospora cheerisanensis KCTC 2395.</title>
        <authorList>
            <person name="Nam D.H."/>
        </authorList>
    </citation>
    <scope>NUCLEOTIDE SEQUENCE [LARGE SCALE GENOMIC DNA]</scope>
    <source>
        <strain evidence="2 3">KCTC 2395</strain>
    </source>
</reference>
<feature type="transmembrane region" description="Helical" evidence="1">
    <location>
        <begin position="17"/>
        <end position="35"/>
    </location>
</feature>
<dbReference type="Pfam" id="PF13450">
    <property type="entry name" value="NAD_binding_8"/>
    <property type="match status" value="1"/>
</dbReference>
<dbReference type="PANTHER" id="PTHR46313:SF3">
    <property type="entry name" value="PROLYCOPENE ISOMERASE, CHLOROPLASTIC"/>
    <property type="match status" value="1"/>
</dbReference>
<proteinExistence type="predicted"/>
<sequence>MPRAERRPATRADAPNVIVIGAGIGGMATGCYAQMSGMRSRIFEKHVLPGGCCTAWSRKGYLFDYCIDWLIGTAPGNDANRVWRELGALDGKTITNFDLFNRVVDEHGRSVTFYNDPDRLERQLLEISPADAP</sequence>
<dbReference type="InterPro" id="IPR036188">
    <property type="entry name" value="FAD/NAD-bd_sf"/>
</dbReference>
<dbReference type="AlphaFoldDB" id="A0A066YS86"/>
<dbReference type="HOGENOM" id="CLU_1903898_0_0_11"/>
<dbReference type="InterPro" id="IPR045892">
    <property type="entry name" value="CrtISO-like"/>
</dbReference>
<keyword evidence="1" id="KW-0812">Transmembrane</keyword>
<dbReference type="EMBL" id="JNBY01000160">
    <property type="protein sequence ID" value="KDN80770.1"/>
    <property type="molecule type" value="Genomic_DNA"/>
</dbReference>
<keyword evidence="1" id="KW-0472">Membrane</keyword>
<dbReference type="SUPFAM" id="SSF51905">
    <property type="entry name" value="FAD/NAD(P)-binding domain"/>
    <property type="match status" value="1"/>
</dbReference>
<name>A0A066YS86_9ACTN</name>
<keyword evidence="1" id="KW-1133">Transmembrane helix</keyword>
<dbReference type="GO" id="GO:0016116">
    <property type="term" value="P:carotenoid metabolic process"/>
    <property type="evidence" value="ECO:0007669"/>
    <property type="project" value="InterPro"/>
</dbReference>
<dbReference type="PATRIC" id="fig|1348663.4.peg.7153"/>
<gene>
    <name evidence="2" type="ORF">KCH_74050</name>
</gene>
<organism evidence="2 3">
    <name type="scientific">Kitasatospora cheerisanensis KCTC 2395</name>
    <dbReference type="NCBI Taxonomy" id="1348663"/>
    <lineage>
        <taxon>Bacteria</taxon>
        <taxon>Bacillati</taxon>
        <taxon>Actinomycetota</taxon>
        <taxon>Actinomycetes</taxon>
        <taxon>Kitasatosporales</taxon>
        <taxon>Streptomycetaceae</taxon>
        <taxon>Kitasatospora</taxon>
    </lineage>
</organism>
<evidence type="ECO:0000313" key="3">
    <source>
        <dbReference type="Proteomes" id="UP000027178"/>
    </source>
</evidence>
<evidence type="ECO:0000256" key="1">
    <source>
        <dbReference type="SAM" id="Phobius"/>
    </source>
</evidence>
<accession>A0A066YS86</accession>
<comment type="caution">
    <text evidence="2">The sequence shown here is derived from an EMBL/GenBank/DDBJ whole genome shotgun (WGS) entry which is preliminary data.</text>
</comment>
<dbReference type="Gene3D" id="3.50.50.60">
    <property type="entry name" value="FAD/NAD(P)-binding domain"/>
    <property type="match status" value="1"/>
</dbReference>
<dbReference type="PROSITE" id="PS51257">
    <property type="entry name" value="PROKAR_LIPOPROTEIN"/>
    <property type="match status" value="1"/>
</dbReference>
<evidence type="ECO:0000313" key="2">
    <source>
        <dbReference type="EMBL" id="KDN80770.1"/>
    </source>
</evidence>
<protein>
    <submittedName>
        <fullName evidence="2">FAD-dependent oxidoreductase</fullName>
    </submittedName>
</protein>
<dbReference type="Proteomes" id="UP000027178">
    <property type="component" value="Unassembled WGS sequence"/>
</dbReference>
<dbReference type="PANTHER" id="PTHR46313">
    <property type="match status" value="1"/>
</dbReference>
<dbReference type="eggNOG" id="COG1233">
    <property type="taxonomic scope" value="Bacteria"/>
</dbReference>